<protein>
    <submittedName>
        <fullName evidence="1">Uncharacterized protein</fullName>
    </submittedName>
</protein>
<sequence>TELFYDIMDLILKNEELPQSSEHWHRAAYTRKEFQELCKLKLDMPEEELLKRLKATYFPGALDYPNINIGGRKYLLVDSEEINKLRNKT</sequence>
<comment type="caution">
    <text evidence="1">The sequence shown here is derived from an EMBL/GenBank/DDBJ whole genome shotgun (WGS) entry which is preliminary data.</text>
</comment>
<feature type="non-terminal residue" evidence="1">
    <location>
        <position position="1"/>
    </location>
</feature>
<reference evidence="1" key="1">
    <citation type="journal article" date="2015" name="Nature">
        <title>Complex archaea that bridge the gap between prokaryotes and eukaryotes.</title>
        <authorList>
            <person name="Spang A."/>
            <person name="Saw J.H."/>
            <person name="Jorgensen S.L."/>
            <person name="Zaremba-Niedzwiedzka K."/>
            <person name="Martijn J."/>
            <person name="Lind A.E."/>
            <person name="van Eijk R."/>
            <person name="Schleper C."/>
            <person name="Guy L."/>
            <person name="Ettema T.J."/>
        </authorList>
    </citation>
    <scope>NUCLEOTIDE SEQUENCE</scope>
</reference>
<dbReference type="EMBL" id="LAZR01022823">
    <property type="protein sequence ID" value="KKL80535.1"/>
    <property type="molecule type" value="Genomic_DNA"/>
</dbReference>
<name>A0A0F9HFT2_9ZZZZ</name>
<organism evidence="1">
    <name type="scientific">marine sediment metagenome</name>
    <dbReference type="NCBI Taxonomy" id="412755"/>
    <lineage>
        <taxon>unclassified sequences</taxon>
        <taxon>metagenomes</taxon>
        <taxon>ecological metagenomes</taxon>
    </lineage>
</organism>
<evidence type="ECO:0000313" key="1">
    <source>
        <dbReference type="EMBL" id="KKL80535.1"/>
    </source>
</evidence>
<accession>A0A0F9HFT2</accession>
<proteinExistence type="predicted"/>
<gene>
    <name evidence="1" type="ORF">LCGC14_2003810</name>
</gene>
<dbReference type="AlphaFoldDB" id="A0A0F9HFT2"/>